<evidence type="ECO:0000256" key="1">
    <source>
        <dbReference type="SAM" id="SignalP"/>
    </source>
</evidence>
<feature type="signal peptide" evidence="1">
    <location>
        <begin position="1"/>
        <end position="19"/>
    </location>
</feature>
<sequence length="115" mass="13687">MVQSMVLLVWRTWLSITTADLRGICNPDSPYPPRRINPQDYFFGDAKASATLKHSAPEHFLLIFIGTTIHSDDSHRRRRDNARRYRQWAWQRLMTPKQQRQRGQLHRRNALCARM</sequence>
<keyword evidence="3" id="KW-1185">Reference proteome</keyword>
<evidence type="ECO:0000313" key="3">
    <source>
        <dbReference type="Proteomes" id="UP000714275"/>
    </source>
</evidence>
<gene>
    <name evidence="2" type="ORF">EV702DRAFT_1087578</name>
</gene>
<name>A0A9P6ZYV0_9AGAM</name>
<feature type="chain" id="PRO_5040146805" description="Secreted protein" evidence="1">
    <location>
        <begin position="20"/>
        <end position="115"/>
    </location>
</feature>
<dbReference type="Proteomes" id="UP000714275">
    <property type="component" value="Unassembled WGS sequence"/>
</dbReference>
<accession>A0A9P6ZYV0</accession>
<evidence type="ECO:0008006" key="4">
    <source>
        <dbReference type="Google" id="ProtNLM"/>
    </source>
</evidence>
<reference evidence="2" key="1">
    <citation type="journal article" date="2020" name="New Phytol.">
        <title>Comparative genomics reveals dynamic genome evolution in host specialist ectomycorrhizal fungi.</title>
        <authorList>
            <person name="Lofgren L.A."/>
            <person name="Nguyen N.H."/>
            <person name="Vilgalys R."/>
            <person name="Ruytinx J."/>
            <person name="Liao H.L."/>
            <person name="Branco S."/>
            <person name="Kuo A."/>
            <person name="LaButti K."/>
            <person name="Lipzen A."/>
            <person name="Andreopoulos W."/>
            <person name="Pangilinan J."/>
            <person name="Riley R."/>
            <person name="Hundley H."/>
            <person name="Na H."/>
            <person name="Barry K."/>
            <person name="Grigoriev I.V."/>
            <person name="Stajich J.E."/>
            <person name="Kennedy P.G."/>
        </authorList>
    </citation>
    <scope>NUCLEOTIDE SEQUENCE</scope>
    <source>
        <strain evidence="2">DOB743</strain>
    </source>
</reference>
<evidence type="ECO:0000313" key="2">
    <source>
        <dbReference type="EMBL" id="KAG1779344.1"/>
    </source>
</evidence>
<dbReference type="AlphaFoldDB" id="A0A9P6ZYV0"/>
<organism evidence="2 3">
    <name type="scientific">Suillus placidus</name>
    <dbReference type="NCBI Taxonomy" id="48579"/>
    <lineage>
        <taxon>Eukaryota</taxon>
        <taxon>Fungi</taxon>
        <taxon>Dikarya</taxon>
        <taxon>Basidiomycota</taxon>
        <taxon>Agaricomycotina</taxon>
        <taxon>Agaricomycetes</taxon>
        <taxon>Agaricomycetidae</taxon>
        <taxon>Boletales</taxon>
        <taxon>Suillineae</taxon>
        <taxon>Suillaceae</taxon>
        <taxon>Suillus</taxon>
    </lineage>
</organism>
<keyword evidence="1" id="KW-0732">Signal</keyword>
<protein>
    <recommendedName>
        <fullName evidence="4">Secreted protein</fullName>
    </recommendedName>
</protein>
<proteinExistence type="predicted"/>
<dbReference type="EMBL" id="JABBWD010000012">
    <property type="protein sequence ID" value="KAG1779344.1"/>
    <property type="molecule type" value="Genomic_DNA"/>
</dbReference>
<comment type="caution">
    <text evidence="2">The sequence shown here is derived from an EMBL/GenBank/DDBJ whole genome shotgun (WGS) entry which is preliminary data.</text>
</comment>